<feature type="compositionally biased region" description="Polar residues" evidence="1">
    <location>
        <begin position="42"/>
        <end position="52"/>
    </location>
</feature>
<organism evidence="2 3">
    <name type="scientific">Ajellomyces capsulatus (strain G186AR / H82 / ATCC MYA-2454 / RMSCC 2432)</name>
    <name type="common">Darling's disease fungus</name>
    <name type="synonym">Histoplasma capsulatum</name>
    <dbReference type="NCBI Taxonomy" id="447093"/>
    <lineage>
        <taxon>Eukaryota</taxon>
        <taxon>Fungi</taxon>
        <taxon>Dikarya</taxon>
        <taxon>Ascomycota</taxon>
        <taxon>Pezizomycotina</taxon>
        <taxon>Eurotiomycetes</taxon>
        <taxon>Eurotiomycetidae</taxon>
        <taxon>Onygenales</taxon>
        <taxon>Ajellomycetaceae</taxon>
        <taxon>Histoplasma</taxon>
    </lineage>
</organism>
<protein>
    <submittedName>
        <fullName evidence="2">Uncharacterized protein</fullName>
    </submittedName>
</protein>
<sequence>MGSKIKKVRKKGPKGNEDKGGKVTHSMCPPSPVDSNHRDAYNSISGTNTAQSPEAPFLSAQENGNLLTKNINIRGRSSNGAATAFAPNFGGGDVAIYNPRSAASVQWKLPPLSEVLDVIATDVKNHGFPCIEYPVTENTQYLNNMSRRFPPFVGEMGSTRSQGISIPPPDPRVFRYGNHTGLTKLPRLYAVLDDIANDLENRVGGFPPIEYAVNSTSEYLLNMVRAFPAISPDHFPGICNAHNDASSSSSNCAVMPSSSRNSREPFTIHSRTMTPELSNSLLNQPLEKGNSVDNPLKTEQCDESLINEERN</sequence>
<feature type="region of interest" description="Disordered" evidence="1">
    <location>
        <begin position="245"/>
        <end position="311"/>
    </location>
</feature>
<keyword evidence="3" id="KW-1185">Reference proteome</keyword>
<feature type="region of interest" description="Disordered" evidence="1">
    <location>
        <begin position="1"/>
        <end position="55"/>
    </location>
</feature>
<feature type="compositionally biased region" description="Low complexity" evidence="1">
    <location>
        <begin position="245"/>
        <end position="259"/>
    </location>
</feature>
<feature type="compositionally biased region" description="Polar residues" evidence="1">
    <location>
        <begin position="269"/>
        <end position="283"/>
    </location>
</feature>
<gene>
    <name evidence="2" type="ORF">HCBG_05574</name>
</gene>
<dbReference type="RefSeq" id="XP_045286739.1">
    <property type="nucleotide sequence ID" value="XM_045432623.1"/>
</dbReference>
<feature type="compositionally biased region" description="Acidic residues" evidence="1">
    <location>
        <begin position="301"/>
        <end position="311"/>
    </location>
</feature>
<proteinExistence type="predicted"/>
<dbReference type="EMBL" id="GG663369">
    <property type="protein sequence ID" value="EEH06258.1"/>
    <property type="molecule type" value="Genomic_DNA"/>
</dbReference>
<dbReference type="Proteomes" id="UP000001631">
    <property type="component" value="Unassembled WGS sequence"/>
</dbReference>
<dbReference type="HOGENOM" id="CLU_050865_0_0_1"/>
<name>C0NRE4_AJECG</name>
<evidence type="ECO:0000313" key="2">
    <source>
        <dbReference type="EMBL" id="EEH06258.1"/>
    </source>
</evidence>
<dbReference type="AlphaFoldDB" id="C0NRE4"/>
<dbReference type="InParanoid" id="C0NRE4"/>
<reference evidence="2" key="1">
    <citation type="submission" date="2009-02" db="EMBL/GenBank/DDBJ databases">
        <title>The Genome Sequence of Ajellomyces capsulatus strain G186AR.</title>
        <authorList>
            <consortium name="The Broad Institute Genome Sequencing Platform"/>
            <person name="Champion M."/>
            <person name="Cuomo C."/>
            <person name="Ma L.-J."/>
            <person name="Henn M.R."/>
            <person name="Sil A."/>
            <person name="Goldman B."/>
            <person name="Young S.K."/>
            <person name="Kodira C.D."/>
            <person name="Zeng Q."/>
            <person name="Koehrsen M."/>
            <person name="Alvarado L."/>
            <person name="Berlin A."/>
            <person name="Borenstein D."/>
            <person name="Chen Z."/>
            <person name="Engels R."/>
            <person name="Freedman E."/>
            <person name="Gellesch M."/>
            <person name="Goldberg J."/>
            <person name="Griggs A."/>
            <person name="Gujja S."/>
            <person name="Heiman D."/>
            <person name="Hepburn T."/>
            <person name="Howarth C."/>
            <person name="Jen D."/>
            <person name="Larson L."/>
            <person name="Lewis B."/>
            <person name="Mehta T."/>
            <person name="Park D."/>
            <person name="Pearson M."/>
            <person name="Roberts A."/>
            <person name="Saif S."/>
            <person name="Shea T."/>
            <person name="Shenoy N."/>
            <person name="Sisk P."/>
            <person name="Stolte C."/>
            <person name="Sykes S."/>
            <person name="Walk T."/>
            <person name="White J."/>
            <person name="Yandava C."/>
            <person name="Klein B."/>
            <person name="McEwen J.G."/>
            <person name="Puccia R."/>
            <person name="Goldman G.H."/>
            <person name="Felipe M.S."/>
            <person name="Nino-Vega G."/>
            <person name="San-Blas G."/>
            <person name="Taylor J."/>
            <person name="Mendoza L."/>
            <person name="Galagan J."/>
            <person name="Nusbaum C."/>
            <person name="Birren B."/>
        </authorList>
    </citation>
    <scope>NUCLEOTIDE SEQUENCE</scope>
    <source>
        <strain evidence="2">G186AR</strain>
    </source>
</reference>
<evidence type="ECO:0000256" key="1">
    <source>
        <dbReference type="SAM" id="MobiDB-lite"/>
    </source>
</evidence>
<evidence type="ECO:0000313" key="3">
    <source>
        <dbReference type="Proteomes" id="UP000001631"/>
    </source>
</evidence>
<dbReference type="GeneID" id="69038590"/>
<feature type="compositionally biased region" description="Basic residues" evidence="1">
    <location>
        <begin position="1"/>
        <end position="13"/>
    </location>
</feature>
<accession>C0NRE4</accession>